<dbReference type="EMBL" id="CP003944">
    <property type="protein sequence ID" value="AFZ49753.1"/>
    <property type="molecule type" value="Genomic_DNA"/>
</dbReference>
<proteinExistence type="predicted"/>
<keyword evidence="2" id="KW-1185">Reference proteome</keyword>
<gene>
    <name evidence="1" type="ORF">Dacsa_1038</name>
</gene>
<dbReference type="KEGG" id="dsl:Dacsa_1038"/>
<accession>K9YUI5</accession>
<organism evidence="1 2">
    <name type="scientific">Dactylococcopsis salina (strain PCC 8305)</name>
    <name type="common">Myxobactron salinum</name>
    <dbReference type="NCBI Taxonomy" id="13035"/>
    <lineage>
        <taxon>Bacteria</taxon>
        <taxon>Bacillati</taxon>
        <taxon>Cyanobacteriota</taxon>
        <taxon>Cyanophyceae</taxon>
        <taxon>Nodosilineales</taxon>
        <taxon>Cymatolegaceae</taxon>
        <taxon>Dactylococcopsis</taxon>
    </lineage>
</organism>
<dbReference type="HOGENOM" id="CLU_2618045_0_0_3"/>
<protein>
    <submittedName>
        <fullName evidence="1">Uncharacterized protein</fullName>
    </submittedName>
</protein>
<dbReference type="Proteomes" id="UP000010482">
    <property type="component" value="Chromosome"/>
</dbReference>
<sequence length="76" mass="8988">MTIKELIQAELERIPEEQLEQVYKLLREFNEKSNESTSDWEALGDLLEECKVKTGVDDLSYQHDHYLHGTPKRKQL</sequence>
<dbReference type="AlphaFoldDB" id="K9YUI5"/>
<dbReference type="OrthoDB" id="428699at2"/>
<name>K9YUI5_DACS8</name>
<evidence type="ECO:0000313" key="1">
    <source>
        <dbReference type="EMBL" id="AFZ49753.1"/>
    </source>
</evidence>
<evidence type="ECO:0000313" key="2">
    <source>
        <dbReference type="Proteomes" id="UP000010482"/>
    </source>
</evidence>
<dbReference type="RefSeq" id="WP_015228763.1">
    <property type="nucleotide sequence ID" value="NC_019780.1"/>
</dbReference>
<reference evidence="1" key="1">
    <citation type="submission" date="2012-04" db="EMBL/GenBank/DDBJ databases">
        <title>Finished genome of Dactylococcopsis salina PCC 8305.</title>
        <authorList>
            <consortium name="US DOE Joint Genome Institute"/>
            <person name="Gugger M."/>
            <person name="Coursin T."/>
            <person name="Rippka R."/>
            <person name="Tandeau De Marsac N."/>
            <person name="Huntemann M."/>
            <person name="Wei C.-L."/>
            <person name="Han J."/>
            <person name="Detter J.C."/>
            <person name="Han C."/>
            <person name="Tapia R."/>
            <person name="Daligault H."/>
            <person name="Chen A."/>
            <person name="Krypides N."/>
            <person name="Mavromatis K."/>
            <person name="Markowitz V."/>
            <person name="Szeto E."/>
            <person name="Ivanova N."/>
            <person name="Ovchinnikova G."/>
            <person name="Pagani I."/>
            <person name="Pati A."/>
            <person name="Goodwin L."/>
            <person name="Peters L."/>
            <person name="Pitluck S."/>
            <person name="Woyke T."/>
            <person name="Kerfeld C."/>
        </authorList>
    </citation>
    <scope>NUCLEOTIDE SEQUENCE [LARGE SCALE GENOMIC DNA]</scope>
    <source>
        <strain evidence="1">PCC 8305</strain>
    </source>
</reference>